<sequence>MPQSSHSQIATGQAARIAKRLLNHWKHKFDVSESETMLQIFMPTAEIQLSPDTAHLNVAIIATTPDADLPRLEQVVLDHLIRMGQEELSAEWQRSE</sequence>
<reference evidence="1 2" key="1">
    <citation type="submission" date="2019-02" db="EMBL/GenBank/DDBJ databases">
        <title>The Batch Genome Submission of Acinetobacter spp. strains.</title>
        <authorList>
            <person name="Qin J."/>
            <person name="Hu Y."/>
            <person name="Ye H."/>
            <person name="Wei L."/>
            <person name="Feng Y."/>
            <person name="Zong Z."/>
        </authorList>
    </citation>
    <scope>NUCLEOTIDE SEQUENCE [LARGE SCALE GENOMIC DNA]</scope>
    <source>
        <strain evidence="1 2">WCHABo060081</strain>
    </source>
</reference>
<dbReference type="InterPro" id="IPR014543">
    <property type="entry name" value="UCP028291"/>
</dbReference>
<accession>A0A4Q7AT90</accession>
<dbReference type="AlphaFoldDB" id="A0A4Q7AT90"/>
<dbReference type="Gene3D" id="3.30.310.50">
    <property type="entry name" value="Alpha-D-phosphohexomutase, C-terminal domain"/>
    <property type="match status" value="1"/>
</dbReference>
<dbReference type="Proteomes" id="UP000293483">
    <property type="component" value="Unassembled WGS sequence"/>
</dbReference>
<proteinExistence type="predicted"/>
<protein>
    <submittedName>
        <fullName evidence="1">DUF2218 domain-containing protein</fullName>
    </submittedName>
</protein>
<dbReference type="Pfam" id="PF09981">
    <property type="entry name" value="DUF2218"/>
    <property type="match status" value="1"/>
</dbReference>
<evidence type="ECO:0000313" key="1">
    <source>
        <dbReference type="EMBL" id="RZG65043.1"/>
    </source>
</evidence>
<name>A0A4Q7AT90_9GAMM</name>
<dbReference type="RefSeq" id="WP_130147568.1">
    <property type="nucleotide sequence ID" value="NZ_SGSU01000018.1"/>
</dbReference>
<organism evidence="1 2">
    <name type="scientific">Acinetobacter bouvetii</name>
    <dbReference type="NCBI Taxonomy" id="202951"/>
    <lineage>
        <taxon>Bacteria</taxon>
        <taxon>Pseudomonadati</taxon>
        <taxon>Pseudomonadota</taxon>
        <taxon>Gammaproteobacteria</taxon>
        <taxon>Moraxellales</taxon>
        <taxon>Moraxellaceae</taxon>
        <taxon>Acinetobacter</taxon>
    </lineage>
</organism>
<dbReference type="EMBL" id="SGSU01000018">
    <property type="protein sequence ID" value="RZG65043.1"/>
    <property type="molecule type" value="Genomic_DNA"/>
</dbReference>
<evidence type="ECO:0000313" key="2">
    <source>
        <dbReference type="Proteomes" id="UP000293483"/>
    </source>
</evidence>
<gene>
    <name evidence="1" type="ORF">EXE25_14725</name>
</gene>
<comment type="caution">
    <text evidence="1">The sequence shown here is derived from an EMBL/GenBank/DDBJ whole genome shotgun (WGS) entry which is preliminary data.</text>
</comment>